<protein>
    <submittedName>
        <fullName evidence="1">Uncharacterized protein</fullName>
    </submittedName>
</protein>
<dbReference type="EMBL" id="GBRH01234417">
    <property type="protein sequence ID" value="JAD63478.1"/>
    <property type="molecule type" value="Transcribed_RNA"/>
</dbReference>
<organism evidence="1">
    <name type="scientific">Arundo donax</name>
    <name type="common">Giant reed</name>
    <name type="synonym">Donax arundinaceus</name>
    <dbReference type="NCBI Taxonomy" id="35708"/>
    <lineage>
        <taxon>Eukaryota</taxon>
        <taxon>Viridiplantae</taxon>
        <taxon>Streptophyta</taxon>
        <taxon>Embryophyta</taxon>
        <taxon>Tracheophyta</taxon>
        <taxon>Spermatophyta</taxon>
        <taxon>Magnoliopsida</taxon>
        <taxon>Liliopsida</taxon>
        <taxon>Poales</taxon>
        <taxon>Poaceae</taxon>
        <taxon>PACMAD clade</taxon>
        <taxon>Arundinoideae</taxon>
        <taxon>Arundineae</taxon>
        <taxon>Arundo</taxon>
    </lineage>
</organism>
<proteinExistence type="predicted"/>
<reference evidence="1" key="2">
    <citation type="journal article" date="2015" name="Data Brief">
        <title>Shoot transcriptome of the giant reed, Arundo donax.</title>
        <authorList>
            <person name="Barrero R.A."/>
            <person name="Guerrero F.D."/>
            <person name="Moolhuijzen P."/>
            <person name="Goolsby J.A."/>
            <person name="Tidwell J."/>
            <person name="Bellgard S.E."/>
            <person name="Bellgard M.I."/>
        </authorList>
    </citation>
    <scope>NUCLEOTIDE SEQUENCE</scope>
    <source>
        <tissue evidence="1">Shoot tissue taken approximately 20 cm above the soil surface</tissue>
    </source>
</reference>
<name>A0A0A9BMS7_ARUDO</name>
<sequence>MISQYPLSMTHSTNIPYKHLVDLNSCFLVM</sequence>
<evidence type="ECO:0000313" key="1">
    <source>
        <dbReference type="EMBL" id="JAD63478.1"/>
    </source>
</evidence>
<reference evidence="1" key="1">
    <citation type="submission" date="2014-09" db="EMBL/GenBank/DDBJ databases">
        <authorList>
            <person name="Magalhaes I.L.F."/>
            <person name="Oliveira U."/>
            <person name="Santos F.R."/>
            <person name="Vidigal T.H.D.A."/>
            <person name="Brescovit A.D."/>
            <person name="Santos A.J."/>
        </authorList>
    </citation>
    <scope>NUCLEOTIDE SEQUENCE</scope>
    <source>
        <tissue evidence="1">Shoot tissue taken approximately 20 cm above the soil surface</tissue>
    </source>
</reference>
<accession>A0A0A9BMS7</accession>
<dbReference type="AlphaFoldDB" id="A0A0A9BMS7"/>